<evidence type="ECO:0000256" key="7">
    <source>
        <dbReference type="ARBA" id="ARBA00043129"/>
    </source>
</evidence>
<evidence type="ECO:0000256" key="11">
    <source>
        <dbReference type="PIRSR" id="PIRSR016958-1"/>
    </source>
</evidence>
<evidence type="ECO:0000256" key="4">
    <source>
        <dbReference type="ARBA" id="ARBA00022691"/>
    </source>
</evidence>
<evidence type="ECO:0000256" key="3">
    <source>
        <dbReference type="ARBA" id="ARBA00022679"/>
    </source>
</evidence>
<evidence type="ECO:0000256" key="6">
    <source>
        <dbReference type="ARBA" id="ARBA00039449"/>
    </source>
</evidence>
<proteinExistence type="inferred from homology"/>
<evidence type="ECO:0000256" key="8">
    <source>
        <dbReference type="ARBA" id="ARBA00047306"/>
    </source>
</evidence>
<dbReference type="OrthoDB" id="1298661at2759"/>
<name>A0A9P9IGR3_9HYPO</name>
<dbReference type="InterPro" id="IPR008576">
    <property type="entry name" value="MeTrfase_NTM1"/>
</dbReference>
<comment type="catalytic activity">
    <reaction evidence="8">
        <text>N-terminal L-seryl-L-prolyl-L-lysyl-[protein] + 3 S-adenosyl-L-methionine = N-terminal N,N,N-trimethyl-L-seryl-L-prolyl-L-lysyl-[protein] + 3 S-adenosyl-L-homocysteine + 3 H(+)</text>
        <dbReference type="Rhea" id="RHEA:54724"/>
        <dbReference type="Rhea" id="RHEA-COMP:13789"/>
        <dbReference type="Rhea" id="RHEA-COMP:13973"/>
        <dbReference type="ChEBI" id="CHEBI:15378"/>
        <dbReference type="ChEBI" id="CHEBI:57856"/>
        <dbReference type="ChEBI" id="CHEBI:59789"/>
        <dbReference type="ChEBI" id="CHEBI:138061"/>
        <dbReference type="ChEBI" id="CHEBI:138317"/>
        <dbReference type="EC" id="2.1.1.244"/>
    </reaction>
</comment>
<comment type="catalytic activity">
    <reaction evidence="9">
        <text>N-terminal L-prolyl-L-prolyl-L-lysyl-[protein] + 2 S-adenosyl-L-methionine = N-terminal N,N-dimethyl-L-prolyl-L-prolyl-L-lysyl-[protein] + 2 S-adenosyl-L-homocysteine + 2 H(+)</text>
        <dbReference type="Rhea" id="RHEA:54736"/>
        <dbReference type="Rhea" id="RHEA-COMP:13787"/>
        <dbReference type="Rhea" id="RHEA-COMP:13974"/>
        <dbReference type="ChEBI" id="CHEBI:15378"/>
        <dbReference type="ChEBI" id="CHEBI:57856"/>
        <dbReference type="ChEBI" id="CHEBI:59789"/>
        <dbReference type="ChEBI" id="CHEBI:138059"/>
        <dbReference type="ChEBI" id="CHEBI:138318"/>
        <dbReference type="EC" id="2.1.1.244"/>
    </reaction>
</comment>
<evidence type="ECO:0000256" key="9">
    <source>
        <dbReference type="ARBA" id="ARBA00047885"/>
    </source>
</evidence>
<keyword evidence="4 11" id="KW-0949">S-adenosyl-L-methionine</keyword>
<feature type="binding site" evidence="11">
    <location>
        <position position="69"/>
    </location>
    <ligand>
        <name>S-adenosyl-L-methionine</name>
        <dbReference type="ChEBI" id="CHEBI:59789"/>
    </ligand>
</feature>
<feature type="binding site" evidence="11">
    <location>
        <position position="131"/>
    </location>
    <ligand>
        <name>S-adenosyl-L-methionine</name>
        <dbReference type="ChEBI" id="CHEBI:59789"/>
    </ligand>
</feature>
<reference evidence="12" key="1">
    <citation type="journal article" date="2021" name="Nat. Commun.">
        <title>Genetic determinants of endophytism in the Arabidopsis root mycobiome.</title>
        <authorList>
            <person name="Mesny F."/>
            <person name="Miyauchi S."/>
            <person name="Thiergart T."/>
            <person name="Pickel B."/>
            <person name="Atanasova L."/>
            <person name="Karlsson M."/>
            <person name="Huettel B."/>
            <person name="Barry K.W."/>
            <person name="Haridas S."/>
            <person name="Chen C."/>
            <person name="Bauer D."/>
            <person name="Andreopoulos W."/>
            <person name="Pangilinan J."/>
            <person name="LaButti K."/>
            <person name="Riley R."/>
            <person name="Lipzen A."/>
            <person name="Clum A."/>
            <person name="Drula E."/>
            <person name="Henrissat B."/>
            <person name="Kohler A."/>
            <person name="Grigoriev I.V."/>
            <person name="Martin F.M."/>
            <person name="Hacquard S."/>
        </authorList>
    </citation>
    <scope>NUCLEOTIDE SEQUENCE</scope>
    <source>
        <strain evidence="12">MPI-CAGE-AT-0147</strain>
    </source>
</reference>
<dbReference type="EMBL" id="JAGMUV010000024">
    <property type="protein sequence ID" value="KAH7121368.1"/>
    <property type="molecule type" value="Genomic_DNA"/>
</dbReference>
<evidence type="ECO:0000256" key="2">
    <source>
        <dbReference type="ARBA" id="ARBA00022603"/>
    </source>
</evidence>
<dbReference type="GO" id="GO:0005737">
    <property type="term" value="C:cytoplasm"/>
    <property type="evidence" value="ECO:0007669"/>
    <property type="project" value="TreeGrafter"/>
</dbReference>
<evidence type="ECO:0000313" key="13">
    <source>
        <dbReference type="Proteomes" id="UP000738349"/>
    </source>
</evidence>
<keyword evidence="13" id="KW-1185">Reference proteome</keyword>
<evidence type="ECO:0000256" key="10">
    <source>
        <dbReference type="ARBA" id="ARBA00048167"/>
    </source>
</evidence>
<sequence>MLDPTPDSLISLDDGKKYWEGIEPTVSGMLGGKTSVSRIDLQGSRTFLARLGYGTKNGRQRVSRALEGGAGIGRVTEGLLLRLVEQVDIIEPVSKFTDVLVGKPGIGEIYNVGLEGWQPAEGVQYDLIWIQWCAAYLPNKEFLEFLETCKAALSPDGVLAFKENISTDDNDDFDAEDSSVTRSNIKFQALFKAAGWRLVRTELQRGMPLVDGQMLLPVMMYALKL</sequence>
<dbReference type="Gene3D" id="3.40.50.150">
    <property type="entry name" value="Vaccinia Virus protein VP39"/>
    <property type="match status" value="1"/>
</dbReference>
<keyword evidence="2" id="KW-0489">Methyltransferase</keyword>
<comment type="similarity">
    <text evidence="1">Belongs to the methyltransferase superfamily. NTM1 family.</text>
</comment>
<dbReference type="InterPro" id="IPR029063">
    <property type="entry name" value="SAM-dependent_MTases_sf"/>
</dbReference>
<accession>A0A9P9IGR3</accession>
<evidence type="ECO:0000256" key="5">
    <source>
        <dbReference type="ARBA" id="ARBA00039112"/>
    </source>
</evidence>
<evidence type="ECO:0000256" key="1">
    <source>
        <dbReference type="ARBA" id="ARBA00009059"/>
    </source>
</evidence>
<keyword evidence="3" id="KW-0808">Transferase</keyword>
<gene>
    <name evidence="12" type="ORF">EDB81DRAFT_228915</name>
</gene>
<dbReference type="PANTHER" id="PTHR12753">
    <property type="entry name" value="AD-003 - RELATED"/>
    <property type="match status" value="1"/>
</dbReference>
<comment type="catalytic activity">
    <reaction evidence="10">
        <text>N-terminal L-alanyl-L-prolyl-L-lysyl-[protein] + 3 S-adenosyl-L-methionine = N-terminal N,N,N-trimethyl-L-alanyl-L-prolyl-L-lysyl-[protein] + 3 S-adenosyl-L-homocysteine + 3 H(+)</text>
        <dbReference type="Rhea" id="RHEA:54712"/>
        <dbReference type="Rhea" id="RHEA-COMP:13785"/>
        <dbReference type="Rhea" id="RHEA-COMP:13971"/>
        <dbReference type="ChEBI" id="CHEBI:15378"/>
        <dbReference type="ChEBI" id="CHEBI:57856"/>
        <dbReference type="ChEBI" id="CHEBI:59789"/>
        <dbReference type="ChEBI" id="CHEBI:138057"/>
        <dbReference type="ChEBI" id="CHEBI:138315"/>
        <dbReference type="EC" id="2.1.1.244"/>
    </reaction>
</comment>
<dbReference type="PANTHER" id="PTHR12753:SF0">
    <property type="entry name" value="ALPHA N-TERMINAL PROTEIN METHYLTRANSFERASE 1"/>
    <property type="match status" value="1"/>
</dbReference>
<feature type="binding site" evidence="11">
    <location>
        <position position="74"/>
    </location>
    <ligand>
        <name>S-adenosyl-L-methionine</name>
        <dbReference type="ChEBI" id="CHEBI:59789"/>
    </ligand>
</feature>
<dbReference type="EC" id="2.1.1.244" evidence="5"/>
<evidence type="ECO:0000313" key="12">
    <source>
        <dbReference type="EMBL" id="KAH7121368.1"/>
    </source>
</evidence>
<dbReference type="GO" id="GO:0071885">
    <property type="term" value="F:N-terminal protein N-methyltransferase activity"/>
    <property type="evidence" value="ECO:0007669"/>
    <property type="project" value="UniProtKB-EC"/>
</dbReference>
<protein>
    <recommendedName>
        <fullName evidence="6">Alpha N-terminal protein methyltransferase 1</fullName>
        <ecNumber evidence="5">2.1.1.244</ecNumber>
    </recommendedName>
    <alternativeName>
        <fullName evidence="7">X-Pro-Lys N-terminal protein methyltransferase 1</fullName>
    </alternativeName>
</protein>
<organism evidence="12 13">
    <name type="scientific">Dactylonectria macrodidyma</name>
    <dbReference type="NCBI Taxonomy" id="307937"/>
    <lineage>
        <taxon>Eukaryota</taxon>
        <taxon>Fungi</taxon>
        <taxon>Dikarya</taxon>
        <taxon>Ascomycota</taxon>
        <taxon>Pezizomycotina</taxon>
        <taxon>Sordariomycetes</taxon>
        <taxon>Hypocreomycetidae</taxon>
        <taxon>Hypocreales</taxon>
        <taxon>Nectriaceae</taxon>
        <taxon>Dactylonectria</taxon>
    </lineage>
</organism>
<dbReference type="AlphaFoldDB" id="A0A9P9IGR3"/>
<dbReference type="Pfam" id="PF05891">
    <property type="entry name" value="Methyltransf_PK"/>
    <property type="match status" value="1"/>
</dbReference>
<dbReference type="SUPFAM" id="SSF53335">
    <property type="entry name" value="S-adenosyl-L-methionine-dependent methyltransferases"/>
    <property type="match status" value="1"/>
</dbReference>
<dbReference type="GO" id="GO:0032259">
    <property type="term" value="P:methylation"/>
    <property type="evidence" value="ECO:0007669"/>
    <property type="project" value="UniProtKB-KW"/>
</dbReference>
<dbReference type="PIRSF" id="PIRSF016958">
    <property type="entry name" value="DUF858_MeTrfase_lik"/>
    <property type="match status" value="1"/>
</dbReference>
<comment type="caution">
    <text evidence="12">The sequence shown here is derived from an EMBL/GenBank/DDBJ whole genome shotgun (WGS) entry which is preliminary data.</text>
</comment>
<dbReference type="Proteomes" id="UP000738349">
    <property type="component" value="Unassembled WGS sequence"/>
</dbReference>
<dbReference type="CDD" id="cd02440">
    <property type="entry name" value="AdoMet_MTases"/>
    <property type="match status" value="1"/>
</dbReference>